<name>A0ACD3BF37_9AGAR</name>
<sequence>MFALVLPNLALLSLGFFSMALLKFIGHLICVRIQLRHVPGPRISSLIWGEEWSLYHNMPGSLQADWHNRYGKLVRFSGAFGHQIISITDPRAISFILNEGIYSFPKPIGVRAWFKATLGEGILWVEGKDDHERQRRTLAPALSPQAVRNLTYIFHETSTKLASQWGKIIDESTEDSTEIEATHWAGRFALDTIGRAAFSYDFGCLEGGPHSLAETLDGLTNTENNLSSFYIRALFWVFPSILRIGVKGEMIKKTKLELGEVASKMWQGAKESGDAEERTMLAMINRDAPQRMDEEQVVSQMRTTISAGYETVTAVVSWLLYELACNPDIQEQLREETVTAINSTFDKLNSKYPLLDAVLNETLRLHPAILENHHEAGETINIPLSEPIPGTNDLHLIVPKGTLITIPVNVLQTDPSIWGPDAHLFRPERWIERKQEGLRPYGREIFAFSKGPRSCIGKAFAIAEIKVLTITILRHFSFTCPYKIEPFQSFVIRPRVKGQGPSSLPLIVRRI</sequence>
<protein>
    <submittedName>
        <fullName evidence="1">Cytochrome P450</fullName>
    </submittedName>
</protein>
<reference evidence="1 2" key="1">
    <citation type="journal article" date="2019" name="Nat. Ecol. Evol.">
        <title>Megaphylogeny resolves global patterns of mushroom evolution.</title>
        <authorList>
            <person name="Varga T."/>
            <person name="Krizsan K."/>
            <person name="Foldi C."/>
            <person name="Dima B."/>
            <person name="Sanchez-Garcia M."/>
            <person name="Sanchez-Ramirez S."/>
            <person name="Szollosi G.J."/>
            <person name="Szarkandi J.G."/>
            <person name="Papp V."/>
            <person name="Albert L."/>
            <person name="Andreopoulos W."/>
            <person name="Angelini C."/>
            <person name="Antonin V."/>
            <person name="Barry K.W."/>
            <person name="Bougher N.L."/>
            <person name="Buchanan P."/>
            <person name="Buyck B."/>
            <person name="Bense V."/>
            <person name="Catcheside P."/>
            <person name="Chovatia M."/>
            <person name="Cooper J."/>
            <person name="Damon W."/>
            <person name="Desjardin D."/>
            <person name="Finy P."/>
            <person name="Geml J."/>
            <person name="Haridas S."/>
            <person name="Hughes K."/>
            <person name="Justo A."/>
            <person name="Karasinski D."/>
            <person name="Kautmanova I."/>
            <person name="Kiss B."/>
            <person name="Kocsube S."/>
            <person name="Kotiranta H."/>
            <person name="LaButti K.M."/>
            <person name="Lechner B.E."/>
            <person name="Liimatainen K."/>
            <person name="Lipzen A."/>
            <person name="Lukacs Z."/>
            <person name="Mihaltcheva S."/>
            <person name="Morgado L.N."/>
            <person name="Niskanen T."/>
            <person name="Noordeloos M.E."/>
            <person name="Ohm R.A."/>
            <person name="Ortiz-Santana B."/>
            <person name="Ovrebo C."/>
            <person name="Racz N."/>
            <person name="Riley R."/>
            <person name="Savchenko A."/>
            <person name="Shiryaev A."/>
            <person name="Soop K."/>
            <person name="Spirin V."/>
            <person name="Szebenyi C."/>
            <person name="Tomsovsky M."/>
            <person name="Tulloss R.E."/>
            <person name="Uehling J."/>
            <person name="Grigoriev I.V."/>
            <person name="Vagvolgyi C."/>
            <person name="Papp T."/>
            <person name="Martin F.M."/>
            <person name="Miettinen O."/>
            <person name="Hibbett D.S."/>
            <person name="Nagy L.G."/>
        </authorList>
    </citation>
    <scope>NUCLEOTIDE SEQUENCE [LARGE SCALE GENOMIC DNA]</scope>
    <source>
        <strain evidence="1 2">NL-1719</strain>
    </source>
</reference>
<accession>A0ACD3BF37</accession>
<dbReference type="Proteomes" id="UP000308600">
    <property type="component" value="Unassembled WGS sequence"/>
</dbReference>
<gene>
    <name evidence="1" type="ORF">BDN72DRAFT_5866</name>
</gene>
<evidence type="ECO:0000313" key="2">
    <source>
        <dbReference type="Proteomes" id="UP000308600"/>
    </source>
</evidence>
<dbReference type="EMBL" id="ML208259">
    <property type="protein sequence ID" value="TFK76723.1"/>
    <property type="molecule type" value="Genomic_DNA"/>
</dbReference>
<proteinExistence type="predicted"/>
<evidence type="ECO:0000313" key="1">
    <source>
        <dbReference type="EMBL" id="TFK76723.1"/>
    </source>
</evidence>
<keyword evidence="2" id="KW-1185">Reference proteome</keyword>
<organism evidence="1 2">
    <name type="scientific">Pluteus cervinus</name>
    <dbReference type="NCBI Taxonomy" id="181527"/>
    <lineage>
        <taxon>Eukaryota</taxon>
        <taxon>Fungi</taxon>
        <taxon>Dikarya</taxon>
        <taxon>Basidiomycota</taxon>
        <taxon>Agaricomycotina</taxon>
        <taxon>Agaricomycetes</taxon>
        <taxon>Agaricomycetidae</taxon>
        <taxon>Agaricales</taxon>
        <taxon>Pluteineae</taxon>
        <taxon>Pluteaceae</taxon>
        <taxon>Pluteus</taxon>
    </lineage>
</organism>